<evidence type="ECO:0000256" key="6">
    <source>
        <dbReference type="SAM" id="MobiDB-lite"/>
    </source>
</evidence>
<dbReference type="SUPFAM" id="SSF56112">
    <property type="entry name" value="Protein kinase-like (PK-like)"/>
    <property type="match status" value="1"/>
</dbReference>
<dbReference type="Gene3D" id="3.30.200.20">
    <property type="entry name" value="Phosphorylase Kinase, domain 1"/>
    <property type="match status" value="1"/>
</dbReference>
<proteinExistence type="predicted"/>
<keyword evidence="4 5" id="KW-0067">ATP-binding</keyword>
<dbReference type="RefSeq" id="WP_272089422.1">
    <property type="nucleotide sequence ID" value="NZ_JAQNDL010000003.1"/>
</dbReference>
<dbReference type="SMART" id="SM00220">
    <property type="entry name" value="S_TKc"/>
    <property type="match status" value="1"/>
</dbReference>
<dbReference type="GO" id="GO:0016301">
    <property type="term" value="F:kinase activity"/>
    <property type="evidence" value="ECO:0007669"/>
    <property type="project" value="UniProtKB-KW"/>
</dbReference>
<dbReference type="PROSITE" id="PS00108">
    <property type="entry name" value="PROTEIN_KINASE_ST"/>
    <property type="match status" value="1"/>
</dbReference>
<dbReference type="Pfam" id="PF00069">
    <property type="entry name" value="Pkinase"/>
    <property type="match status" value="1"/>
</dbReference>
<name>A0ABT5E641_9BACT</name>
<dbReference type="PROSITE" id="PS50011">
    <property type="entry name" value="PROTEIN_KINASE_DOM"/>
    <property type="match status" value="1"/>
</dbReference>
<dbReference type="EMBL" id="JAQNDL010000003">
    <property type="protein sequence ID" value="MDC0720913.1"/>
    <property type="molecule type" value="Genomic_DNA"/>
</dbReference>
<evidence type="ECO:0000256" key="5">
    <source>
        <dbReference type="PROSITE-ProRule" id="PRU10141"/>
    </source>
</evidence>
<evidence type="ECO:0000259" key="7">
    <source>
        <dbReference type="PROSITE" id="PS50011"/>
    </source>
</evidence>
<protein>
    <submittedName>
        <fullName evidence="8">Serine/threonine-protein kinase</fullName>
    </submittedName>
</protein>
<dbReference type="PANTHER" id="PTHR43289:SF6">
    <property type="entry name" value="SERINE_THREONINE-PROTEIN KINASE NEKL-3"/>
    <property type="match status" value="1"/>
</dbReference>
<dbReference type="CDD" id="cd14014">
    <property type="entry name" value="STKc_PknB_like"/>
    <property type="match status" value="1"/>
</dbReference>
<dbReference type="PANTHER" id="PTHR43289">
    <property type="entry name" value="MITOGEN-ACTIVATED PROTEIN KINASE KINASE KINASE 20-RELATED"/>
    <property type="match status" value="1"/>
</dbReference>
<organism evidence="8 9">
    <name type="scientific">Nannocystis bainbridge</name>
    <dbReference type="NCBI Taxonomy" id="2995303"/>
    <lineage>
        <taxon>Bacteria</taxon>
        <taxon>Pseudomonadati</taxon>
        <taxon>Myxococcota</taxon>
        <taxon>Polyangia</taxon>
        <taxon>Nannocystales</taxon>
        <taxon>Nannocystaceae</taxon>
        <taxon>Nannocystis</taxon>
    </lineage>
</organism>
<keyword evidence="9" id="KW-1185">Reference proteome</keyword>
<accession>A0ABT5E641</accession>
<feature type="compositionally biased region" description="Low complexity" evidence="6">
    <location>
        <begin position="552"/>
        <end position="577"/>
    </location>
</feature>
<sequence length="651" mass="66865">MTAASPDRLLGTVLEGRYELLSVLGRGGMGSVYIAEDVHLRRRCALKVLHPHFAEERAHVERFLREAQMIARLEHPNIVDIYSFGEDPSGLVFFAMELLQGEDLYTRLKARDTRPYDIHEACLWALQLARAVGCVHDGGLIHRDLKTPNIFLARKRDGEEVVKLLDFGIARPEEGSELTRTGVLLGTPTYMSPEQIQNAALDRRTDIYSFGVLLFRLVTGRFPFTGEMVHIAMAHCQQPPPRPTELAPDAGISPALEAIILRALAKQPADRFQSMPDIEAALTDLLRDEAPELLPVSRATRSSAGTSIRAATSLSAPIANAAASSLSAPVAHAAASSLSAPLASPLSTPESLAAASSKSAAVSPSFSAAASMSGAAAAAPAASASAAPVSLSAASSAAAAPEASIASGAAPFSAPASLAPSLSAAAPSASISSGAAPSTSAALSLADAASRAGDPDDATDPTRIFIAGAPAATGPAASRWPLRAALGGGLVVLVIVAVSLLRGPPAPPAAPPPTAAANLVPDPPAPVERAVVEPAAVIPAAPVAEPAPDPSVEPAASDPSPKLEPAASVPKAKASAPLDPLKQIERKALACRRKHKAVGGPAVTIDYAIGADGTVTRSIPSSGGHLGDCLADAVKKTRFEPKLVFGRKLQL</sequence>
<evidence type="ECO:0000256" key="1">
    <source>
        <dbReference type="ARBA" id="ARBA00022679"/>
    </source>
</evidence>
<feature type="domain" description="Protein kinase" evidence="7">
    <location>
        <begin position="18"/>
        <end position="286"/>
    </location>
</feature>
<dbReference type="InterPro" id="IPR000719">
    <property type="entry name" value="Prot_kinase_dom"/>
</dbReference>
<comment type="caution">
    <text evidence="8">The sequence shown here is derived from an EMBL/GenBank/DDBJ whole genome shotgun (WGS) entry which is preliminary data.</text>
</comment>
<dbReference type="InterPro" id="IPR017441">
    <property type="entry name" value="Protein_kinase_ATP_BS"/>
</dbReference>
<dbReference type="PROSITE" id="PS00107">
    <property type="entry name" value="PROTEIN_KINASE_ATP"/>
    <property type="match status" value="1"/>
</dbReference>
<feature type="binding site" evidence="5">
    <location>
        <position position="47"/>
    </location>
    <ligand>
        <name>ATP</name>
        <dbReference type="ChEBI" id="CHEBI:30616"/>
    </ligand>
</feature>
<evidence type="ECO:0000256" key="4">
    <source>
        <dbReference type="ARBA" id="ARBA00022840"/>
    </source>
</evidence>
<dbReference type="InterPro" id="IPR011009">
    <property type="entry name" value="Kinase-like_dom_sf"/>
</dbReference>
<evidence type="ECO:0000256" key="2">
    <source>
        <dbReference type="ARBA" id="ARBA00022741"/>
    </source>
</evidence>
<dbReference type="Proteomes" id="UP001221686">
    <property type="component" value="Unassembled WGS sequence"/>
</dbReference>
<evidence type="ECO:0000256" key="3">
    <source>
        <dbReference type="ARBA" id="ARBA00022777"/>
    </source>
</evidence>
<reference evidence="8 9" key="1">
    <citation type="submission" date="2022-11" db="EMBL/GenBank/DDBJ databases">
        <title>Minimal conservation of predation-associated metabolite biosynthetic gene clusters underscores biosynthetic potential of Myxococcota including descriptions for ten novel species: Archangium lansinium sp. nov., Myxococcus landrumus sp. nov., Nannocystis bai.</title>
        <authorList>
            <person name="Ahearne A."/>
            <person name="Stevens C."/>
            <person name="Dowd S."/>
        </authorList>
    </citation>
    <scope>NUCLEOTIDE SEQUENCE [LARGE SCALE GENOMIC DNA]</scope>
    <source>
        <strain evidence="8 9">BB15-2</strain>
    </source>
</reference>
<keyword evidence="2 5" id="KW-0547">Nucleotide-binding</keyword>
<evidence type="ECO:0000313" key="8">
    <source>
        <dbReference type="EMBL" id="MDC0720913.1"/>
    </source>
</evidence>
<keyword evidence="3 8" id="KW-0418">Kinase</keyword>
<evidence type="ECO:0000313" key="9">
    <source>
        <dbReference type="Proteomes" id="UP001221686"/>
    </source>
</evidence>
<keyword evidence="1" id="KW-0808">Transferase</keyword>
<gene>
    <name evidence="8" type="ORF">POL25_28670</name>
</gene>
<feature type="region of interest" description="Disordered" evidence="6">
    <location>
        <begin position="542"/>
        <end position="577"/>
    </location>
</feature>
<dbReference type="Gene3D" id="1.10.510.10">
    <property type="entry name" value="Transferase(Phosphotransferase) domain 1"/>
    <property type="match status" value="1"/>
</dbReference>
<dbReference type="InterPro" id="IPR008271">
    <property type="entry name" value="Ser/Thr_kinase_AS"/>
</dbReference>